<dbReference type="PATRIC" id="fig|742817.3.peg.365"/>
<dbReference type="Pfam" id="PF05345">
    <property type="entry name" value="He_PIG"/>
    <property type="match status" value="1"/>
</dbReference>
<dbReference type="InterPro" id="IPR013783">
    <property type="entry name" value="Ig-like_fold"/>
</dbReference>
<dbReference type="InterPro" id="IPR013780">
    <property type="entry name" value="Glyco_hydro_b"/>
</dbReference>
<keyword evidence="5" id="KW-1015">Disulfide bond</keyword>
<comment type="caution">
    <text evidence="7">The sequence shown here is derived from an EMBL/GenBank/DDBJ whole genome shotgun (WGS) entry which is preliminary data.</text>
</comment>
<comment type="similarity">
    <text evidence="1 5">Belongs to the glycosyl hydrolase 27 family.</text>
</comment>
<sequence>MKGVLYLFWILSVWGCTQTEKKYEHVFEGAPRINAPYVTGNYPHTEFVFAVPTSGERPMTWRAENLPEGLLLDSGTGIIRGVVNEAGDYKVKITAENAKGKSVSELNIQIGDELALTPVMGWNSWNTFGPELTEALVLETADAMIANGMRDLGYQYINIDDYWQLKDRGADGRIQINKEKFPRGIKYVADYLHERGFRLGIYSDASRYTCGGVCGSYGYEDIDARDFASWGVDLLKYDYCGAPEERDTAIVRYRKMGEALRATDRSIVFSVCEWGGREPWTWAKEVGGHYWRTTGDIRDKWSTDNKNFLGIVNILDRNKNLADYAGPGAWNDPDMLTVGIFGKSFSINDGRKDFGCTLEEYRSHMSLWCMMAAPLLSGNDVRSMADSVKDILLNEEIIAINQDALGKQAVVVKTEGNCEIWQKNLEDGVAVAVLNRGEQPETVTLHFKEMGMKGKVKVRDIWKHVNLGTMETLTVSPKAHGTEVYKLTLKK</sequence>
<dbReference type="InterPro" id="IPR015919">
    <property type="entry name" value="Cadherin-like_sf"/>
</dbReference>
<evidence type="ECO:0000256" key="4">
    <source>
        <dbReference type="ARBA" id="ARBA00023295"/>
    </source>
</evidence>
<keyword evidence="4 5" id="KW-0326">Glycosidase</keyword>
<dbReference type="Gene3D" id="2.60.40.10">
    <property type="entry name" value="Immunoglobulins"/>
    <property type="match status" value="1"/>
</dbReference>
<dbReference type="SUPFAM" id="SSF49313">
    <property type="entry name" value="Cadherin-like"/>
    <property type="match status" value="1"/>
</dbReference>
<evidence type="ECO:0000256" key="2">
    <source>
        <dbReference type="ARBA" id="ARBA00022729"/>
    </source>
</evidence>
<dbReference type="Gene3D" id="3.20.20.70">
    <property type="entry name" value="Aldolase class I"/>
    <property type="match status" value="1"/>
</dbReference>
<dbReference type="Pfam" id="PF16499">
    <property type="entry name" value="Melibiase_2"/>
    <property type="match status" value="1"/>
</dbReference>
<dbReference type="CDD" id="cd14792">
    <property type="entry name" value="GH27"/>
    <property type="match status" value="1"/>
</dbReference>
<evidence type="ECO:0000259" key="6">
    <source>
        <dbReference type="Pfam" id="PF17801"/>
    </source>
</evidence>
<dbReference type="PANTHER" id="PTHR11452:SF75">
    <property type="entry name" value="ALPHA-GALACTOSIDASE MEL1"/>
    <property type="match status" value="1"/>
</dbReference>
<dbReference type="PRINTS" id="PR00740">
    <property type="entry name" value="GLHYDRLASE27"/>
</dbReference>
<dbReference type="eggNOG" id="COG3345">
    <property type="taxonomic scope" value="Bacteria"/>
</dbReference>
<dbReference type="GO" id="GO:0005975">
    <property type="term" value="P:carbohydrate metabolic process"/>
    <property type="evidence" value="ECO:0007669"/>
    <property type="project" value="InterPro"/>
</dbReference>
<dbReference type="Gene3D" id="2.60.40.1180">
    <property type="entry name" value="Golgi alpha-mannosidase II"/>
    <property type="match status" value="1"/>
</dbReference>
<dbReference type="GO" id="GO:0005509">
    <property type="term" value="F:calcium ion binding"/>
    <property type="evidence" value="ECO:0007669"/>
    <property type="project" value="InterPro"/>
</dbReference>
<accession>H1DDL1</accession>
<dbReference type="GeneID" id="98068003"/>
<keyword evidence="2" id="KW-0732">Signal</keyword>
<dbReference type="STRING" id="742817.HMPREF9449_00347"/>
<dbReference type="HOGENOM" id="CLU_013093_1_2_10"/>
<protein>
    <recommendedName>
        <fullName evidence="5">Alpha-galactosidase</fullName>
        <ecNumber evidence="5">3.2.1.22</ecNumber>
    </recommendedName>
    <alternativeName>
        <fullName evidence="5">Melibiase</fullName>
    </alternativeName>
</protein>
<dbReference type="GO" id="GO:0004557">
    <property type="term" value="F:alpha-galactosidase activity"/>
    <property type="evidence" value="ECO:0007669"/>
    <property type="project" value="UniProtKB-EC"/>
</dbReference>
<evidence type="ECO:0000256" key="3">
    <source>
        <dbReference type="ARBA" id="ARBA00022801"/>
    </source>
</evidence>
<keyword evidence="8" id="KW-1185">Reference proteome</keyword>
<feature type="domain" description="Alpha galactosidase C-terminal" evidence="6">
    <location>
        <begin position="415"/>
        <end position="487"/>
    </location>
</feature>
<name>H1DDL1_9BACT</name>
<proteinExistence type="inferred from homology"/>
<comment type="catalytic activity">
    <reaction evidence="5">
        <text>Hydrolysis of terminal, non-reducing alpha-D-galactose residues in alpha-D-galactosides, including galactose oligosaccharides, galactomannans and galactolipids.</text>
        <dbReference type="EC" id="3.2.1.22"/>
    </reaction>
</comment>
<gene>
    <name evidence="7" type="ORF">HMPREF9449_00347</name>
</gene>
<dbReference type="EC" id="3.2.1.22" evidence="5"/>
<evidence type="ECO:0000256" key="1">
    <source>
        <dbReference type="ARBA" id="ARBA00009743"/>
    </source>
</evidence>
<dbReference type="SUPFAM" id="SSF51445">
    <property type="entry name" value="(Trans)glycosidases"/>
    <property type="match status" value="1"/>
</dbReference>
<evidence type="ECO:0000313" key="8">
    <source>
        <dbReference type="Proteomes" id="UP000004892"/>
    </source>
</evidence>
<dbReference type="SUPFAM" id="SSF51011">
    <property type="entry name" value="Glycosyl hydrolase domain"/>
    <property type="match status" value="1"/>
</dbReference>
<dbReference type="InterPro" id="IPR002241">
    <property type="entry name" value="Glyco_hydro_27"/>
</dbReference>
<organism evidence="7 8">
    <name type="scientific">Odoribacter laneus YIT 12061</name>
    <dbReference type="NCBI Taxonomy" id="742817"/>
    <lineage>
        <taxon>Bacteria</taxon>
        <taxon>Pseudomonadati</taxon>
        <taxon>Bacteroidota</taxon>
        <taxon>Bacteroidia</taxon>
        <taxon>Bacteroidales</taxon>
        <taxon>Odoribacteraceae</taxon>
        <taxon>Odoribacter</taxon>
    </lineage>
</organism>
<reference evidence="7 8" key="1">
    <citation type="submission" date="2012-01" db="EMBL/GenBank/DDBJ databases">
        <title>The Genome Sequence of Odoribacter laneus YIT 12061.</title>
        <authorList>
            <consortium name="The Broad Institute Genome Sequencing Platform"/>
            <person name="Earl A."/>
            <person name="Ward D."/>
            <person name="Feldgarden M."/>
            <person name="Gevers D."/>
            <person name="Morotomi M."/>
            <person name="Young S.K."/>
            <person name="Zeng Q."/>
            <person name="Gargeya S."/>
            <person name="Fitzgerald M."/>
            <person name="Haas B."/>
            <person name="Abouelleil A."/>
            <person name="Alvarado L."/>
            <person name="Arachchi H.M."/>
            <person name="Berlin A."/>
            <person name="Chapman S.B."/>
            <person name="Gearin G."/>
            <person name="Goldberg J."/>
            <person name="Griggs A."/>
            <person name="Gujja S."/>
            <person name="Hansen M."/>
            <person name="Heiman D."/>
            <person name="Howarth C."/>
            <person name="Larimer J."/>
            <person name="Lui A."/>
            <person name="MacDonald P.J.P."/>
            <person name="McCowen C."/>
            <person name="Montmayeur A."/>
            <person name="Murphy C."/>
            <person name="Neiman D."/>
            <person name="Pearson M."/>
            <person name="Priest M."/>
            <person name="Roberts A."/>
            <person name="Saif S."/>
            <person name="Shea T."/>
            <person name="Sisk P."/>
            <person name="Stolte C."/>
            <person name="Sykes S."/>
            <person name="Wortman J."/>
            <person name="Nusbaum C."/>
            <person name="Birren B."/>
        </authorList>
    </citation>
    <scope>NUCLEOTIDE SEQUENCE [LARGE SCALE GENOMIC DNA]</scope>
    <source>
        <strain evidence="7 8">YIT 12061</strain>
    </source>
</reference>
<dbReference type="FunFam" id="3.20.20.70:FF:000197">
    <property type="entry name" value="Alpha-galactosidase"/>
    <property type="match status" value="1"/>
</dbReference>
<dbReference type="EMBL" id="ADMC01000005">
    <property type="protein sequence ID" value="EHP50658.1"/>
    <property type="molecule type" value="Genomic_DNA"/>
</dbReference>
<dbReference type="RefSeq" id="WP_009135501.1">
    <property type="nucleotide sequence ID" value="NZ_JH594596.1"/>
</dbReference>
<keyword evidence="3 5" id="KW-0378">Hydrolase</keyword>
<evidence type="ECO:0000256" key="5">
    <source>
        <dbReference type="RuleBase" id="RU361168"/>
    </source>
</evidence>
<evidence type="ECO:0000313" key="7">
    <source>
        <dbReference type="EMBL" id="EHP50658.1"/>
    </source>
</evidence>
<dbReference type="InterPro" id="IPR013785">
    <property type="entry name" value="Aldolase_TIM"/>
</dbReference>
<dbReference type="Pfam" id="PF17801">
    <property type="entry name" value="Melibiase_C"/>
    <property type="match status" value="1"/>
</dbReference>
<dbReference type="Proteomes" id="UP000004892">
    <property type="component" value="Unassembled WGS sequence"/>
</dbReference>
<dbReference type="PANTHER" id="PTHR11452">
    <property type="entry name" value="ALPHA-GALACTOSIDASE/ALPHA-N-ACETYLGALACTOSAMINIDASE"/>
    <property type="match status" value="1"/>
</dbReference>
<dbReference type="InterPro" id="IPR041233">
    <property type="entry name" value="Melibiase_C"/>
</dbReference>
<dbReference type="GO" id="GO:0016020">
    <property type="term" value="C:membrane"/>
    <property type="evidence" value="ECO:0007669"/>
    <property type="project" value="InterPro"/>
</dbReference>
<dbReference type="InterPro" id="IPR017853">
    <property type="entry name" value="GH"/>
</dbReference>
<dbReference type="AlphaFoldDB" id="H1DDL1"/>